<proteinExistence type="predicted"/>
<organism evidence="1 2">
    <name type="scientific">Actinomadura madurae</name>
    <dbReference type="NCBI Taxonomy" id="1993"/>
    <lineage>
        <taxon>Bacteria</taxon>
        <taxon>Bacillati</taxon>
        <taxon>Actinomycetota</taxon>
        <taxon>Actinomycetes</taxon>
        <taxon>Streptosporangiales</taxon>
        <taxon>Thermomonosporaceae</taxon>
        <taxon>Actinomadura</taxon>
    </lineage>
</organism>
<dbReference type="PROSITE" id="PS51257">
    <property type="entry name" value="PROKAR_LIPOPROTEIN"/>
    <property type="match status" value="1"/>
</dbReference>
<reference evidence="1 2" key="1">
    <citation type="submission" date="2016-10" db="EMBL/GenBank/DDBJ databases">
        <authorList>
            <person name="de Groot N.N."/>
        </authorList>
    </citation>
    <scope>NUCLEOTIDE SEQUENCE [LARGE SCALE GENOMIC DNA]</scope>
    <source>
        <strain evidence="1 2">DSM 43067</strain>
    </source>
</reference>
<gene>
    <name evidence="1" type="ORF">SAMN04489713_101740</name>
</gene>
<dbReference type="AlphaFoldDB" id="A0A1I4X9M2"/>
<keyword evidence="2" id="KW-1185">Reference proteome</keyword>
<name>A0A1I4X9M2_9ACTN</name>
<protein>
    <submittedName>
        <fullName evidence="1">Uncharacterized protein</fullName>
    </submittedName>
</protein>
<evidence type="ECO:0000313" key="1">
    <source>
        <dbReference type="EMBL" id="SFN21949.1"/>
    </source>
</evidence>
<dbReference type="RefSeq" id="WP_218163557.1">
    <property type="nucleotide sequence ID" value="NZ_FOVH01000001.1"/>
</dbReference>
<evidence type="ECO:0000313" key="2">
    <source>
        <dbReference type="Proteomes" id="UP000183413"/>
    </source>
</evidence>
<accession>A0A1I4X9M2</accession>
<dbReference type="InParanoid" id="A0A1I4X9M2"/>
<dbReference type="EMBL" id="FOVH01000001">
    <property type="protein sequence ID" value="SFN21949.1"/>
    <property type="molecule type" value="Genomic_DNA"/>
</dbReference>
<sequence length="142" mass="14665">MSATRIAGSAVLLGALLTTAGCGLNERIDPCGVLFDELDAVHAKMAAPPGTLFGDYKALSAADAAFFRDAAAKIRRVGRRLDKDGPAESRKVAAEIDKIADTLSALPAGTKSAKYGDFVTGGGIYINNETLKAACGYPPATF</sequence>
<dbReference type="Proteomes" id="UP000183413">
    <property type="component" value="Unassembled WGS sequence"/>
</dbReference>
<dbReference type="STRING" id="1993.SAMN04489713_101740"/>